<dbReference type="EMBL" id="GL377567">
    <property type="protein sequence ID" value="EFJ35838.1"/>
    <property type="molecule type" value="Genomic_DNA"/>
</dbReference>
<organism evidence="3">
    <name type="scientific">Selaginella moellendorffii</name>
    <name type="common">Spikemoss</name>
    <dbReference type="NCBI Taxonomy" id="88036"/>
    <lineage>
        <taxon>Eukaryota</taxon>
        <taxon>Viridiplantae</taxon>
        <taxon>Streptophyta</taxon>
        <taxon>Embryophyta</taxon>
        <taxon>Tracheophyta</taxon>
        <taxon>Lycopodiopsida</taxon>
        <taxon>Selaginellales</taxon>
        <taxon>Selaginellaceae</taxon>
        <taxon>Selaginella</taxon>
    </lineage>
</organism>
<dbReference type="HOGENOM" id="CLU_151565_0_0_1"/>
<dbReference type="Proteomes" id="UP000001514">
    <property type="component" value="Unassembled WGS sequence"/>
</dbReference>
<dbReference type="AlphaFoldDB" id="D8QUB0"/>
<accession>D8QUB0</accession>
<proteinExistence type="predicted"/>
<evidence type="ECO:0000313" key="3">
    <source>
        <dbReference type="Proteomes" id="UP000001514"/>
    </source>
</evidence>
<sequence length="148" mass="16345">MAKVLLSTLLFGLLLFVADASRNTQLTGRESDVTYVVEGPREGNEAADLNVVIRNTPKHGLQDTYCCLRNGFGCLQECDSNINYYCCLKNGFGCLQLCEPNVNYFCCLKDGFGSCQQLCDSSKEHYCCKKNGFGTCTGMCPKTVNLMK</sequence>
<evidence type="ECO:0008006" key="4">
    <source>
        <dbReference type="Google" id="ProtNLM"/>
    </source>
</evidence>
<feature type="signal peptide" evidence="1">
    <location>
        <begin position="1"/>
        <end position="20"/>
    </location>
</feature>
<evidence type="ECO:0000256" key="1">
    <source>
        <dbReference type="SAM" id="SignalP"/>
    </source>
</evidence>
<dbReference type="InParanoid" id="D8QUB0"/>
<reference evidence="2 3" key="1">
    <citation type="journal article" date="2011" name="Science">
        <title>The Selaginella genome identifies genetic changes associated with the evolution of vascular plants.</title>
        <authorList>
            <person name="Banks J.A."/>
            <person name="Nishiyama T."/>
            <person name="Hasebe M."/>
            <person name="Bowman J.L."/>
            <person name="Gribskov M."/>
            <person name="dePamphilis C."/>
            <person name="Albert V.A."/>
            <person name="Aono N."/>
            <person name="Aoyama T."/>
            <person name="Ambrose B.A."/>
            <person name="Ashton N.W."/>
            <person name="Axtell M.J."/>
            <person name="Barker E."/>
            <person name="Barker M.S."/>
            <person name="Bennetzen J.L."/>
            <person name="Bonawitz N.D."/>
            <person name="Chapple C."/>
            <person name="Cheng C."/>
            <person name="Correa L.G."/>
            <person name="Dacre M."/>
            <person name="DeBarry J."/>
            <person name="Dreyer I."/>
            <person name="Elias M."/>
            <person name="Engstrom E.M."/>
            <person name="Estelle M."/>
            <person name="Feng L."/>
            <person name="Finet C."/>
            <person name="Floyd S.K."/>
            <person name="Frommer W.B."/>
            <person name="Fujita T."/>
            <person name="Gramzow L."/>
            <person name="Gutensohn M."/>
            <person name="Harholt J."/>
            <person name="Hattori M."/>
            <person name="Heyl A."/>
            <person name="Hirai T."/>
            <person name="Hiwatashi Y."/>
            <person name="Ishikawa M."/>
            <person name="Iwata M."/>
            <person name="Karol K.G."/>
            <person name="Koehler B."/>
            <person name="Kolukisaoglu U."/>
            <person name="Kubo M."/>
            <person name="Kurata T."/>
            <person name="Lalonde S."/>
            <person name="Li K."/>
            <person name="Li Y."/>
            <person name="Litt A."/>
            <person name="Lyons E."/>
            <person name="Manning G."/>
            <person name="Maruyama T."/>
            <person name="Michael T.P."/>
            <person name="Mikami K."/>
            <person name="Miyazaki S."/>
            <person name="Morinaga S."/>
            <person name="Murata T."/>
            <person name="Mueller-Roeber B."/>
            <person name="Nelson D.R."/>
            <person name="Obara M."/>
            <person name="Oguri Y."/>
            <person name="Olmstead R.G."/>
            <person name="Onodera N."/>
            <person name="Petersen B.L."/>
            <person name="Pils B."/>
            <person name="Prigge M."/>
            <person name="Rensing S.A."/>
            <person name="Riano-Pachon D.M."/>
            <person name="Roberts A.W."/>
            <person name="Sato Y."/>
            <person name="Scheller H.V."/>
            <person name="Schulz B."/>
            <person name="Schulz C."/>
            <person name="Shakirov E.V."/>
            <person name="Shibagaki N."/>
            <person name="Shinohara N."/>
            <person name="Shippen D.E."/>
            <person name="Soerensen I."/>
            <person name="Sotooka R."/>
            <person name="Sugimoto N."/>
            <person name="Sugita M."/>
            <person name="Sumikawa N."/>
            <person name="Tanurdzic M."/>
            <person name="Theissen G."/>
            <person name="Ulvskov P."/>
            <person name="Wakazuki S."/>
            <person name="Weng J.K."/>
            <person name="Willats W.W."/>
            <person name="Wipf D."/>
            <person name="Wolf P.G."/>
            <person name="Yang L."/>
            <person name="Zimmer A.D."/>
            <person name="Zhu Q."/>
            <person name="Mitros T."/>
            <person name="Hellsten U."/>
            <person name="Loque D."/>
            <person name="Otillar R."/>
            <person name="Salamov A."/>
            <person name="Schmutz J."/>
            <person name="Shapiro H."/>
            <person name="Lindquist E."/>
            <person name="Lucas S."/>
            <person name="Rokhsar D."/>
            <person name="Grigoriev I.V."/>
        </authorList>
    </citation>
    <scope>NUCLEOTIDE SEQUENCE [LARGE SCALE GENOMIC DNA]</scope>
</reference>
<feature type="chain" id="PRO_5003121253" description="Granulins domain-containing protein" evidence="1">
    <location>
        <begin position="21"/>
        <end position="148"/>
    </location>
</feature>
<protein>
    <recommendedName>
        <fullName evidence="4">Granulins domain-containing protein</fullName>
    </recommendedName>
</protein>
<dbReference type="KEGG" id="smo:SELMODRAFT_404108"/>
<keyword evidence="1" id="KW-0732">Signal</keyword>
<evidence type="ECO:0000313" key="2">
    <source>
        <dbReference type="EMBL" id="EFJ35838.1"/>
    </source>
</evidence>
<dbReference type="Gramene" id="EFJ35838">
    <property type="protein sequence ID" value="EFJ35838"/>
    <property type="gene ID" value="SELMODRAFT_404108"/>
</dbReference>
<keyword evidence="3" id="KW-1185">Reference proteome</keyword>
<name>D8QUB0_SELML</name>
<gene>
    <name evidence="2" type="ORF">SELMODRAFT_404108</name>
</gene>